<keyword evidence="4" id="KW-0238">DNA-binding</keyword>
<feature type="compositionally biased region" description="Polar residues" evidence="7">
    <location>
        <begin position="350"/>
        <end position="367"/>
    </location>
</feature>
<evidence type="ECO:0000313" key="9">
    <source>
        <dbReference type="EMBL" id="ORY33235.1"/>
    </source>
</evidence>
<dbReference type="SUPFAM" id="SSF46689">
    <property type="entry name" value="Homeodomain-like"/>
    <property type="match status" value="3"/>
</dbReference>
<feature type="compositionally biased region" description="Gly residues" evidence="7">
    <location>
        <begin position="386"/>
        <end position="410"/>
    </location>
</feature>
<feature type="region of interest" description="Disordered" evidence="7">
    <location>
        <begin position="931"/>
        <end position="1051"/>
    </location>
</feature>
<dbReference type="GO" id="GO:0032991">
    <property type="term" value="C:protein-containing complex"/>
    <property type="evidence" value="ECO:0007669"/>
    <property type="project" value="UniProtKB-ARBA"/>
</dbReference>
<dbReference type="GO" id="GO:0005654">
    <property type="term" value="C:nucleoplasm"/>
    <property type="evidence" value="ECO:0007669"/>
    <property type="project" value="UniProtKB-ARBA"/>
</dbReference>
<gene>
    <name evidence="9" type="ORF">BCR33DRAFT_856299</name>
</gene>
<keyword evidence="3" id="KW-0862">Zinc</keyword>
<feature type="compositionally biased region" description="Pro residues" evidence="7">
    <location>
        <begin position="7"/>
        <end position="17"/>
    </location>
</feature>
<feature type="compositionally biased region" description="Basic and acidic residues" evidence="7">
    <location>
        <begin position="135"/>
        <end position="150"/>
    </location>
</feature>
<dbReference type="Proteomes" id="UP000193642">
    <property type="component" value="Unassembled WGS sequence"/>
</dbReference>
<comment type="caution">
    <text evidence="9">The sequence shown here is derived from an EMBL/GenBank/DDBJ whole genome shotgun (WGS) entry which is preliminary data.</text>
</comment>
<feature type="compositionally biased region" description="Low complexity" evidence="7">
    <location>
        <begin position="368"/>
        <end position="385"/>
    </location>
</feature>
<dbReference type="GO" id="GO:0003677">
    <property type="term" value="F:DNA binding"/>
    <property type="evidence" value="ECO:0007669"/>
    <property type="project" value="UniProtKB-KW"/>
</dbReference>
<feature type="compositionally biased region" description="Low complexity" evidence="7">
    <location>
        <begin position="117"/>
        <end position="128"/>
    </location>
</feature>
<feature type="compositionally biased region" description="Low complexity" evidence="7">
    <location>
        <begin position="215"/>
        <end position="226"/>
    </location>
</feature>
<evidence type="ECO:0000256" key="1">
    <source>
        <dbReference type="ARBA" id="ARBA00022723"/>
    </source>
</evidence>
<evidence type="ECO:0000256" key="4">
    <source>
        <dbReference type="ARBA" id="ARBA00023125"/>
    </source>
</evidence>
<dbReference type="InterPro" id="IPR017884">
    <property type="entry name" value="SANT_dom"/>
</dbReference>
<feature type="compositionally biased region" description="Basic and acidic residues" evidence="7">
    <location>
        <begin position="1129"/>
        <end position="1148"/>
    </location>
</feature>
<feature type="compositionally biased region" description="Low complexity" evidence="7">
    <location>
        <begin position="238"/>
        <end position="251"/>
    </location>
</feature>
<keyword evidence="1" id="KW-0479">Metal-binding</keyword>
<sequence>MAGDRSLPPPPPPPSAPPSRGGAAPSSSLGVSGSGSGSGGAAKRPNLWSRGSESTGPTSSSSSSSASMNTKRFPLPQPPNPIQSQQSVSLNQQSQRRNTAPSSSTASSLPLPPPPSASSASTAPSSAPRLWPPSSDRDRDRDRERDRLRFDANQSTQKLYNVGGRPSNPQPSSTFQRPSNDRDSLDYRSSNNTQNSQGGSYSRPAQFDARLAPSQQHQQQQQQPQQRSTLLGGNNSKPSLLNPNSNTPSTLRYGSDYPSSSSSNSFQKRNRTSFDAGPEPNNSSSSFMPPKRPRLLPTGSNNSDRYQPPSNNQSYNSNPNNPSSNTMRRSNSIFGNAGSYDEYKRRDQGGPSSFVSNRGDSYTGGSYNNDRGYNSMYNNNNSNMRQGGGGYSYNKGPGGPTGGMMGGSDRYGGNNQQAQGRDSFMEQRMQQHPFHASKNLMHQRDAGFSGDRGGGPGMPGVSRESSIGPSRGYGRGSSVTPTGTGPSGASSAQPGSTSNQSVSKPITDTNVAQEQQSEEEGLIAGTPEDLEFDENAGSMEEEDGNEDEVEDGEELEDGEGEEEEEEEVIDDQQLQLEEDAAAAAAASKEPSTSTSMEVDPKSPILPASLTTASATTDVPPTAASTTSKKRELPPIDNSLTLRILAENQAKAKSNSRALLASLQSAYPPTTPLQPPKIKRTIAEYPIIQHIIARHAIIRPFVMSRVIQRKKAVSTKRAELREEWSEHYATYKKKMERLEKKKRSGVGPGAGLIGPLSAYGPAYGGTSGGGGGSGIMGYNSGDFGGSTRSSSRRGAFISDAVKSEAEWEQVLAAIAATEQADLDDSKLIAQTVADPPMLLDPVDIAVFTVRNYNRLVVDPVLELAQVNAAVEMKWSLEEREAFRYRLVQYGKDFPRIAAYLPNKTTQDCIQYYYREKFSGNFKQLLRKAANSRNNIRRRGAMAAKKPVAPIKSGSSNQVDRSLREPPISESTRESNLQQADTDAEADNSNNQYPNDSQKDDSTQHQPPRETSTKPPREKPTSTSKPSTSRRDPPLHFDSQFTISDVADGGSTRWTADEKERAVEAFKRHGRDFEAVAIAVGSKTTEGVKEFWRLYKRKYGLDVIVAEMEAGKKGGSGGGGKEKSKKVVAGGERKESVGDGSVGEEKRDDQGDGSVAGGWTGQERSDFVKGLRMVGCNWEEVCKVVGGGKSVIQCRAYYVEHKVEFDAVLLEAGYKPEGSVASRRGSSVELQQQQQQQQLQHQHHQQQQLVMQQPVPIMYADPSAGGYVYYAPHPQMVYHVPAPPPPQPVFHPMHGYIDTMPGQFAHPQEYPGASYAVAPYMDIRGPGFGGHTGGYYQPVYYPGPPPPYGYHHPPQEYVQDVQPVQSVIPVVESNGVSVNGGGESTVLPSIRNLISD</sequence>
<keyword evidence="6" id="KW-0175">Coiled coil</keyword>
<feature type="compositionally biased region" description="Polar residues" evidence="7">
    <location>
        <begin position="227"/>
        <end position="237"/>
    </location>
</feature>
<keyword evidence="2" id="KW-0863">Zinc-finger</keyword>
<evidence type="ECO:0000313" key="10">
    <source>
        <dbReference type="Proteomes" id="UP000193642"/>
    </source>
</evidence>
<feature type="compositionally biased region" description="Low complexity" evidence="7">
    <location>
        <begin position="306"/>
        <end position="325"/>
    </location>
</feature>
<evidence type="ECO:0000256" key="7">
    <source>
        <dbReference type="SAM" id="MobiDB-lite"/>
    </source>
</evidence>
<dbReference type="InterPro" id="IPR051571">
    <property type="entry name" value="N-CoR_corepressor"/>
</dbReference>
<feature type="domain" description="SANT" evidence="8">
    <location>
        <begin position="1047"/>
        <end position="1098"/>
    </location>
</feature>
<feature type="region of interest" description="Disordered" evidence="7">
    <location>
        <begin position="1"/>
        <end position="632"/>
    </location>
</feature>
<dbReference type="GO" id="GO:0008270">
    <property type="term" value="F:zinc ion binding"/>
    <property type="evidence" value="ECO:0007669"/>
    <property type="project" value="UniProtKB-KW"/>
</dbReference>
<dbReference type="Gene3D" id="1.10.10.60">
    <property type="entry name" value="Homeodomain-like"/>
    <property type="match status" value="1"/>
</dbReference>
<dbReference type="GO" id="GO:0000785">
    <property type="term" value="C:chromatin"/>
    <property type="evidence" value="ECO:0007669"/>
    <property type="project" value="TreeGrafter"/>
</dbReference>
<evidence type="ECO:0000256" key="3">
    <source>
        <dbReference type="ARBA" id="ARBA00022833"/>
    </source>
</evidence>
<feature type="domain" description="SANT" evidence="8">
    <location>
        <begin position="1152"/>
        <end position="1204"/>
    </location>
</feature>
<feature type="compositionally biased region" description="Low complexity" evidence="7">
    <location>
        <begin position="1228"/>
        <end position="1244"/>
    </location>
</feature>
<feature type="compositionally biased region" description="Low complexity" evidence="7">
    <location>
        <begin position="82"/>
        <end position="109"/>
    </location>
</feature>
<feature type="compositionally biased region" description="Low complexity" evidence="7">
    <location>
        <begin position="476"/>
        <end position="498"/>
    </location>
</feature>
<reference evidence="9 10" key="1">
    <citation type="submission" date="2016-07" db="EMBL/GenBank/DDBJ databases">
        <title>Pervasive Adenine N6-methylation of Active Genes in Fungi.</title>
        <authorList>
            <consortium name="DOE Joint Genome Institute"/>
            <person name="Mondo S.J."/>
            <person name="Dannebaum R.O."/>
            <person name="Kuo R.C."/>
            <person name="Labutti K."/>
            <person name="Haridas S."/>
            <person name="Kuo A."/>
            <person name="Salamov A."/>
            <person name="Ahrendt S.R."/>
            <person name="Lipzen A."/>
            <person name="Sullivan W."/>
            <person name="Andreopoulos W.B."/>
            <person name="Clum A."/>
            <person name="Lindquist E."/>
            <person name="Daum C."/>
            <person name="Ramamoorthy G.K."/>
            <person name="Gryganskyi A."/>
            <person name="Culley D."/>
            <person name="Magnuson J.K."/>
            <person name="James T.Y."/>
            <person name="O'Malley M.A."/>
            <person name="Stajich J.E."/>
            <person name="Spatafora J.W."/>
            <person name="Visel A."/>
            <person name="Grigoriev I.V."/>
        </authorList>
    </citation>
    <scope>NUCLEOTIDE SEQUENCE [LARGE SCALE GENOMIC DNA]</scope>
    <source>
        <strain evidence="9 10">JEL800</strain>
    </source>
</reference>
<feature type="compositionally biased region" description="Basic and acidic residues" evidence="7">
    <location>
        <begin position="995"/>
        <end position="1018"/>
    </location>
</feature>
<dbReference type="Pfam" id="PF00249">
    <property type="entry name" value="Myb_DNA-binding"/>
    <property type="match status" value="3"/>
</dbReference>
<dbReference type="STRING" id="329046.A0A1Y2BGL7"/>
<dbReference type="EMBL" id="MCGO01000068">
    <property type="protein sequence ID" value="ORY33235.1"/>
    <property type="molecule type" value="Genomic_DNA"/>
</dbReference>
<dbReference type="PANTHER" id="PTHR13992:SF39">
    <property type="entry name" value="SMRTER, ISOFORM G"/>
    <property type="match status" value="1"/>
</dbReference>
<feature type="compositionally biased region" description="Low complexity" evidence="7">
    <location>
        <begin position="18"/>
        <end position="31"/>
    </location>
</feature>
<dbReference type="InterPro" id="IPR001005">
    <property type="entry name" value="SANT/Myb"/>
</dbReference>
<dbReference type="OrthoDB" id="10258692at2759"/>
<feature type="compositionally biased region" description="Low complexity" evidence="7">
    <location>
        <begin position="49"/>
        <end position="67"/>
    </location>
</feature>
<evidence type="ECO:0000256" key="5">
    <source>
        <dbReference type="ARBA" id="ARBA00023242"/>
    </source>
</evidence>
<feature type="region of interest" description="Disordered" evidence="7">
    <location>
        <begin position="1218"/>
        <end position="1244"/>
    </location>
</feature>
<proteinExistence type="predicted"/>
<dbReference type="SMART" id="SM00717">
    <property type="entry name" value="SANT"/>
    <property type="match status" value="3"/>
</dbReference>
<dbReference type="PANTHER" id="PTHR13992">
    <property type="entry name" value="NUCLEAR RECEPTOR CO-REPRESSOR RELATED NCOR"/>
    <property type="match status" value="1"/>
</dbReference>
<feature type="compositionally biased region" description="Low complexity" evidence="7">
    <location>
        <begin position="189"/>
        <end position="202"/>
    </location>
</feature>
<dbReference type="CDD" id="cd00167">
    <property type="entry name" value="SANT"/>
    <property type="match status" value="3"/>
</dbReference>
<dbReference type="PROSITE" id="PS51293">
    <property type="entry name" value="SANT"/>
    <property type="match status" value="3"/>
</dbReference>
<keyword evidence="5" id="KW-0539">Nucleus</keyword>
<feature type="compositionally biased region" description="Polar residues" evidence="7">
    <location>
        <begin position="972"/>
        <end position="994"/>
    </location>
</feature>
<dbReference type="InterPro" id="IPR009057">
    <property type="entry name" value="Homeodomain-like_sf"/>
</dbReference>
<feature type="compositionally biased region" description="Low complexity" evidence="7">
    <location>
        <begin position="607"/>
        <end position="616"/>
    </location>
</feature>
<dbReference type="GO" id="GO:0006357">
    <property type="term" value="P:regulation of transcription by RNA polymerase II"/>
    <property type="evidence" value="ECO:0007669"/>
    <property type="project" value="TreeGrafter"/>
</dbReference>
<feature type="compositionally biased region" description="Acidic residues" evidence="7">
    <location>
        <begin position="528"/>
        <end position="580"/>
    </location>
</feature>
<evidence type="ECO:0000256" key="2">
    <source>
        <dbReference type="ARBA" id="ARBA00022771"/>
    </source>
</evidence>
<evidence type="ECO:0000256" key="6">
    <source>
        <dbReference type="SAM" id="Coils"/>
    </source>
</evidence>
<dbReference type="FunFam" id="1.10.10.60:FF:000012">
    <property type="entry name" value="Metastasis-associated 1 family, member 3"/>
    <property type="match status" value="1"/>
</dbReference>
<feature type="coiled-coil region" evidence="6">
    <location>
        <begin position="702"/>
        <end position="740"/>
    </location>
</feature>
<dbReference type="Gene3D" id="1.20.58.1880">
    <property type="match status" value="2"/>
</dbReference>
<organism evidence="9 10">
    <name type="scientific">Rhizoclosmatium globosum</name>
    <dbReference type="NCBI Taxonomy" id="329046"/>
    <lineage>
        <taxon>Eukaryota</taxon>
        <taxon>Fungi</taxon>
        <taxon>Fungi incertae sedis</taxon>
        <taxon>Chytridiomycota</taxon>
        <taxon>Chytridiomycota incertae sedis</taxon>
        <taxon>Chytridiomycetes</taxon>
        <taxon>Chytridiales</taxon>
        <taxon>Chytriomycetaceae</taxon>
        <taxon>Rhizoclosmatium</taxon>
    </lineage>
</organism>
<keyword evidence="10" id="KW-1185">Reference proteome</keyword>
<feature type="domain" description="SANT" evidence="8">
    <location>
        <begin position="868"/>
        <end position="919"/>
    </location>
</feature>
<evidence type="ECO:0000259" key="8">
    <source>
        <dbReference type="PROSITE" id="PS51293"/>
    </source>
</evidence>
<feature type="compositionally biased region" description="Polar residues" evidence="7">
    <location>
        <begin position="499"/>
        <end position="515"/>
    </location>
</feature>
<name>A0A1Y2BGL7_9FUNG</name>
<protein>
    <recommendedName>
        <fullName evidence="8">SANT domain-containing protein</fullName>
    </recommendedName>
</protein>
<feature type="region of interest" description="Disordered" evidence="7">
    <location>
        <begin position="1108"/>
        <end position="1159"/>
    </location>
</feature>
<accession>A0A1Y2BGL7</accession>